<evidence type="ECO:0000313" key="4">
    <source>
        <dbReference type="RefSeq" id="XP_012891197.1"/>
    </source>
</evidence>
<evidence type="ECO:0000256" key="1">
    <source>
        <dbReference type="ARBA" id="ARBA00005563"/>
    </source>
</evidence>
<name>A0A1S3GTC4_DIPOR</name>
<dbReference type="KEGG" id="dord:106000470"/>
<dbReference type="Proteomes" id="UP000081671">
    <property type="component" value="Unplaced"/>
</dbReference>
<dbReference type="InterPro" id="IPR016580">
    <property type="entry name" value="HUS1"/>
</dbReference>
<keyword evidence="3" id="KW-1185">Reference proteome</keyword>
<dbReference type="Pfam" id="PF04005">
    <property type="entry name" value="Hus1"/>
    <property type="match status" value="1"/>
</dbReference>
<evidence type="ECO:0000256" key="2">
    <source>
        <dbReference type="PIRNR" id="PIRNR011312"/>
    </source>
</evidence>
<dbReference type="GO" id="GO:0030896">
    <property type="term" value="C:checkpoint clamp complex"/>
    <property type="evidence" value="ECO:0007669"/>
    <property type="project" value="InterPro"/>
</dbReference>
<dbReference type="AlphaFoldDB" id="A0A1S3GTC4"/>
<dbReference type="GO" id="GO:0000724">
    <property type="term" value="P:double-strand break repair via homologous recombination"/>
    <property type="evidence" value="ECO:0007669"/>
    <property type="project" value="TreeGrafter"/>
</dbReference>
<organism evidence="3 4">
    <name type="scientific">Dipodomys ordii</name>
    <name type="common">Ord's kangaroo rat</name>
    <dbReference type="NCBI Taxonomy" id="10020"/>
    <lineage>
        <taxon>Eukaryota</taxon>
        <taxon>Metazoa</taxon>
        <taxon>Chordata</taxon>
        <taxon>Craniata</taxon>
        <taxon>Vertebrata</taxon>
        <taxon>Euteleostomi</taxon>
        <taxon>Mammalia</taxon>
        <taxon>Eutheria</taxon>
        <taxon>Euarchontoglires</taxon>
        <taxon>Glires</taxon>
        <taxon>Rodentia</taxon>
        <taxon>Castorimorpha</taxon>
        <taxon>Heteromyidae</taxon>
        <taxon>Dipodomyinae</taxon>
        <taxon>Dipodomys</taxon>
    </lineage>
</organism>
<dbReference type="GO" id="GO:0006289">
    <property type="term" value="P:nucleotide-excision repair"/>
    <property type="evidence" value="ECO:0007669"/>
    <property type="project" value="TreeGrafter"/>
</dbReference>
<gene>
    <name evidence="4" type="primary">LOC106000470</name>
</gene>
<dbReference type="GO" id="GO:0035861">
    <property type="term" value="C:site of double-strand break"/>
    <property type="evidence" value="ECO:0007669"/>
    <property type="project" value="TreeGrafter"/>
</dbReference>
<dbReference type="PANTHER" id="PTHR12900">
    <property type="entry name" value="MITOTIC AND DNA DAMAGE CHECKPOINT PROTEIN HUS1"/>
    <property type="match status" value="1"/>
</dbReference>
<proteinExistence type="inferred from homology"/>
<protein>
    <recommendedName>
        <fullName evidence="2">Checkpoint protein</fullName>
    </recommendedName>
</protein>
<dbReference type="GO" id="GO:0044778">
    <property type="term" value="P:meiotic DNA integrity checkpoint signaling"/>
    <property type="evidence" value="ECO:0007669"/>
    <property type="project" value="TreeGrafter"/>
</dbReference>
<sequence>MKKVVNIILNRILLHFKFCPGVINMLADLTKICILHICPDKLSFILFGNPESGTVSLWCESRKENFFSTFEMEGLSAENHEISLQLSLEKVSSAWKSAHHAEAMKVKLSNKHSGSLKVCVKLRFFSGKSLIVAEHFPIQFIPTNFWNEMQELTVPYSNVSIYLPALEIMKKFVKKLKPVGDHLIIEANQNGELNLKIESESLNVTIYFKNLENPPLENDSEDKDPEEMAIVHTDIKQVLHLITGIRGNPRRAVVHIVTNRIAYFEFLHENFSLKYIIPALP</sequence>
<dbReference type="GO" id="GO:0031573">
    <property type="term" value="P:mitotic intra-S DNA damage checkpoint signaling"/>
    <property type="evidence" value="ECO:0007669"/>
    <property type="project" value="TreeGrafter"/>
</dbReference>
<dbReference type="GO" id="GO:0005730">
    <property type="term" value="C:nucleolus"/>
    <property type="evidence" value="ECO:0007669"/>
    <property type="project" value="InterPro"/>
</dbReference>
<dbReference type="GO" id="GO:0000723">
    <property type="term" value="P:telomere maintenance"/>
    <property type="evidence" value="ECO:0007669"/>
    <property type="project" value="TreeGrafter"/>
</dbReference>
<reference evidence="4" key="1">
    <citation type="submission" date="2025-08" db="UniProtKB">
        <authorList>
            <consortium name="RefSeq"/>
        </authorList>
    </citation>
    <scope>IDENTIFICATION</scope>
    <source>
        <tissue evidence="4">Kidney</tissue>
    </source>
</reference>
<dbReference type="GeneID" id="106000470"/>
<dbReference type="RefSeq" id="XP_012891197.1">
    <property type="nucleotide sequence ID" value="XM_013035743.1"/>
</dbReference>
<comment type="similarity">
    <text evidence="1 2">Belongs to the HUS1 family.</text>
</comment>
<dbReference type="PANTHER" id="PTHR12900:SF4">
    <property type="entry name" value="CHECKPOINT PROTEIN HUS1"/>
    <property type="match status" value="1"/>
</dbReference>
<dbReference type="InParanoid" id="A0A1S3GTC4"/>
<accession>A0A1S3GTC4</accession>
<evidence type="ECO:0000313" key="3">
    <source>
        <dbReference type="Proteomes" id="UP000081671"/>
    </source>
</evidence>
<dbReference type="Gene3D" id="3.70.10.10">
    <property type="match status" value="1"/>
</dbReference>
<dbReference type="OrthoDB" id="10063861at2759"/>
<dbReference type="InterPro" id="IPR007150">
    <property type="entry name" value="HUS1/Mec3"/>
</dbReference>
<dbReference type="GO" id="GO:0033314">
    <property type="term" value="P:mitotic DNA replication checkpoint signaling"/>
    <property type="evidence" value="ECO:0007669"/>
    <property type="project" value="TreeGrafter"/>
</dbReference>
<dbReference type="PIRSF" id="PIRSF011312">
    <property type="entry name" value="Cell_cycle_HUS1"/>
    <property type="match status" value="1"/>
</dbReference>